<dbReference type="GO" id="GO:0030170">
    <property type="term" value="F:pyridoxal phosphate binding"/>
    <property type="evidence" value="ECO:0007669"/>
    <property type="project" value="InterPro"/>
</dbReference>
<dbReference type="SUPFAM" id="SSF53383">
    <property type="entry name" value="PLP-dependent transferases"/>
    <property type="match status" value="1"/>
</dbReference>
<keyword evidence="7" id="KW-1185">Reference proteome</keyword>
<feature type="domain" description="Aminotransferase class I/classII large" evidence="5">
    <location>
        <begin position="37"/>
        <end position="391"/>
    </location>
</feature>
<evidence type="ECO:0000256" key="2">
    <source>
        <dbReference type="ARBA" id="ARBA00022576"/>
    </source>
</evidence>
<dbReference type="Gene3D" id="3.90.1150.10">
    <property type="entry name" value="Aspartate Aminotransferase, domain 1"/>
    <property type="match status" value="1"/>
</dbReference>
<gene>
    <name evidence="6" type="ORF">MSL71_4040</name>
</gene>
<dbReference type="Proteomes" id="UP000507962">
    <property type="component" value="Unassembled WGS sequence"/>
</dbReference>
<accession>A0A4U8YNJ1</accession>
<keyword evidence="2 4" id="KW-0032">Aminotransferase</keyword>
<dbReference type="InterPro" id="IPR004839">
    <property type="entry name" value="Aminotransferase_I/II_large"/>
</dbReference>
<dbReference type="PANTHER" id="PTHR42832:SF1">
    <property type="entry name" value="GLUTAMATE-PYRUVATE AMINOTRANSFERASE ALAC"/>
    <property type="match status" value="1"/>
</dbReference>
<dbReference type="PROSITE" id="PS00105">
    <property type="entry name" value="AA_TRANSFER_CLASS_1"/>
    <property type="match status" value="1"/>
</dbReference>
<evidence type="ECO:0000259" key="5">
    <source>
        <dbReference type="Pfam" id="PF00155"/>
    </source>
</evidence>
<sequence>MTEEPLIKYSERMGHLPPYLFGMINKMKMEKRRKGLDVIDLGMGNPVDPAPDKVTEMLCKVAKDPKSHRYPVAGGIKHLKQELALMYDRDYGVSLDPGSEVITTIGSKEGVSHLCLALLGPGDTIMVPTPAFPVHIYAAIIAGANVVRFPMASDEDMLRQISDLCESMYPVPKMLMLNYPHNPTGQVTSVDFFKEVVKLAKKYRFMVIQDFAYSRITYDGYKAPSFFEVPGAKDVGVEFGSFSKSYNMAGWRMGYCVGNAEMITGLEKIKGYYDYGIFTAIQAAGIVALRDCEANIAEQVEVYLKRRDTMCDVLRRMEWEVDAPKAGMFLWVKIPERYKNSHDSMAFAMELMEKAHVAVAPGAGFSKEGEGYLRLALVENEERIRQALRQIRQADIELR</sequence>
<dbReference type="InterPro" id="IPR004838">
    <property type="entry name" value="NHTrfase_class1_PyrdxlP-BS"/>
</dbReference>
<evidence type="ECO:0000256" key="4">
    <source>
        <dbReference type="RuleBase" id="RU000481"/>
    </source>
</evidence>
<name>A0A4U8YNJ1_9BACT</name>
<evidence type="ECO:0000313" key="6">
    <source>
        <dbReference type="EMBL" id="VFQ42783.1"/>
    </source>
</evidence>
<evidence type="ECO:0000256" key="1">
    <source>
        <dbReference type="ARBA" id="ARBA00001933"/>
    </source>
</evidence>
<dbReference type="EMBL" id="CAADHO010000001">
    <property type="protein sequence ID" value="VFQ42783.1"/>
    <property type="molecule type" value="Genomic_DNA"/>
</dbReference>
<protein>
    <recommendedName>
        <fullName evidence="4">Aminotransferase</fullName>
        <ecNumber evidence="4">2.6.1.-</ecNumber>
    </recommendedName>
</protein>
<dbReference type="InterPro" id="IPR015421">
    <property type="entry name" value="PyrdxlP-dep_Trfase_major"/>
</dbReference>
<dbReference type="GO" id="GO:0008483">
    <property type="term" value="F:transaminase activity"/>
    <property type="evidence" value="ECO:0007669"/>
    <property type="project" value="UniProtKB-KW"/>
</dbReference>
<dbReference type="CDD" id="cd00609">
    <property type="entry name" value="AAT_like"/>
    <property type="match status" value="1"/>
</dbReference>
<dbReference type="Gene3D" id="3.40.640.10">
    <property type="entry name" value="Type I PLP-dependent aspartate aminotransferase-like (Major domain)"/>
    <property type="match status" value="1"/>
</dbReference>
<dbReference type="AlphaFoldDB" id="A0A4U8YNJ1"/>
<keyword evidence="3 4" id="KW-0808">Transferase</keyword>
<proteinExistence type="inferred from homology"/>
<dbReference type="Pfam" id="PF00155">
    <property type="entry name" value="Aminotran_1_2"/>
    <property type="match status" value="1"/>
</dbReference>
<dbReference type="InterPro" id="IPR015424">
    <property type="entry name" value="PyrdxlP-dep_Trfase"/>
</dbReference>
<comment type="similarity">
    <text evidence="4">Belongs to the class-I pyridoxal-phosphate-dependent aminotransferase family.</text>
</comment>
<evidence type="ECO:0000256" key="3">
    <source>
        <dbReference type="ARBA" id="ARBA00022679"/>
    </source>
</evidence>
<comment type="cofactor">
    <cofactor evidence="1 4">
        <name>pyridoxal 5'-phosphate</name>
        <dbReference type="ChEBI" id="CHEBI:597326"/>
    </cofactor>
</comment>
<dbReference type="RefSeq" id="WP_180136996.1">
    <property type="nucleotide sequence ID" value="NZ_CAADHO010000001.1"/>
</dbReference>
<evidence type="ECO:0000313" key="7">
    <source>
        <dbReference type="Proteomes" id="UP000507962"/>
    </source>
</evidence>
<dbReference type="InterPro" id="IPR050881">
    <property type="entry name" value="LL-DAP_aminotransferase"/>
</dbReference>
<dbReference type="PANTHER" id="PTHR42832">
    <property type="entry name" value="AMINO ACID AMINOTRANSFERASE"/>
    <property type="match status" value="1"/>
</dbReference>
<dbReference type="InterPro" id="IPR015422">
    <property type="entry name" value="PyrdxlP-dep_Trfase_small"/>
</dbReference>
<reference evidence="6 7" key="1">
    <citation type="submission" date="2019-03" db="EMBL/GenBank/DDBJ databases">
        <authorList>
            <person name="Nijsse B."/>
        </authorList>
    </citation>
    <scope>NUCLEOTIDE SEQUENCE [LARGE SCALE GENOMIC DNA]</scope>
    <source>
        <strain evidence="6">Desulfoluna butyratoxydans MSL71</strain>
    </source>
</reference>
<organism evidence="6 7">
    <name type="scientific">Desulfoluna butyratoxydans</name>
    <dbReference type="NCBI Taxonomy" id="231438"/>
    <lineage>
        <taxon>Bacteria</taxon>
        <taxon>Pseudomonadati</taxon>
        <taxon>Thermodesulfobacteriota</taxon>
        <taxon>Desulfobacteria</taxon>
        <taxon>Desulfobacterales</taxon>
        <taxon>Desulfolunaceae</taxon>
        <taxon>Desulfoluna</taxon>
    </lineage>
</organism>
<dbReference type="EC" id="2.6.1.-" evidence="4"/>